<dbReference type="SUPFAM" id="SSF46689">
    <property type="entry name" value="Homeodomain-like"/>
    <property type="match status" value="1"/>
</dbReference>
<sequence>MAERPYHHGDLRSALLTSAERTLAERGPAALSLRELAREAGVSHAAPGRHFKDKQALLDALALSGFQRLQAALEQAGDTRKLDPAGTDGTNTEGYLLALARAYMGFALPNAALLDLMYARKHDSDISEQLAAAVGDLLAIVLNAIAEGQRAGEIVEGDPGAIAFTVASTLHGFASFSANNTVEDVDESLKAIVHFLMTGLGPR</sequence>
<dbReference type="InterPro" id="IPR036271">
    <property type="entry name" value="Tet_transcr_reg_TetR-rel_C_sf"/>
</dbReference>
<reference evidence="6" key="1">
    <citation type="submission" date="2022-06" db="EMBL/GenBank/DDBJ databases">
        <authorList>
            <person name="Ping M."/>
        </authorList>
    </citation>
    <scope>NUCLEOTIDE SEQUENCE</scope>
    <source>
        <strain evidence="6">JCM11759T</strain>
    </source>
</reference>
<dbReference type="InterPro" id="IPR001647">
    <property type="entry name" value="HTH_TetR"/>
</dbReference>
<dbReference type="PANTHER" id="PTHR30055">
    <property type="entry name" value="HTH-TYPE TRANSCRIPTIONAL REGULATOR RUTR"/>
    <property type="match status" value="1"/>
</dbReference>
<evidence type="ECO:0000256" key="4">
    <source>
        <dbReference type="PROSITE-ProRule" id="PRU00335"/>
    </source>
</evidence>
<accession>A0ABY5D5F5</accession>
<dbReference type="RefSeq" id="WP_254418803.1">
    <property type="nucleotide sequence ID" value="NZ_BAAAJB010000092.1"/>
</dbReference>
<evidence type="ECO:0000256" key="3">
    <source>
        <dbReference type="ARBA" id="ARBA00023163"/>
    </source>
</evidence>
<dbReference type="PROSITE" id="PS50977">
    <property type="entry name" value="HTH_TETR_2"/>
    <property type="match status" value="1"/>
</dbReference>
<feature type="domain" description="HTH tetR-type" evidence="5">
    <location>
        <begin position="9"/>
        <end position="69"/>
    </location>
</feature>
<feature type="DNA-binding region" description="H-T-H motif" evidence="4">
    <location>
        <begin position="32"/>
        <end position="51"/>
    </location>
</feature>
<keyword evidence="7" id="KW-1185">Reference proteome</keyword>
<dbReference type="Pfam" id="PF00440">
    <property type="entry name" value="TetR_N"/>
    <property type="match status" value="1"/>
</dbReference>
<evidence type="ECO:0000256" key="2">
    <source>
        <dbReference type="ARBA" id="ARBA00023125"/>
    </source>
</evidence>
<dbReference type="SUPFAM" id="SSF48498">
    <property type="entry name" value="Tetracyclin repressor-like, C-terminal domain"/>
    <property type="match status" value="1"/>
</dbReference>
<gene>
    <name evidence="6" type="ORF">NE857_30955</name>
</gene>
<dbReference type="InterPro" id="IPR025996">
    <property type="entry name" value="MT1864/Rv1816-like_C"/>
</dbReference>
<name>A0ABY5D5F5_9ACTN</name>
<proteinExistence type="predicted"/>
<evidence type="ECO:0000256" key="1">
    <source>
        <dbReference type="ARBA" id="ARBA00023015"/>
    </source>
</evidence>
<dbReference type="PANTHER" id="PTHR30055:SF220">
    <property type="entry name" value="TETR-FAMILY REGULATORY PROTEIN"/>
    <property type="match status" value="1"/>
</dbReference>
<evidence type="ECO:0000259" key="5">
    <source>
        <dbReference type="PROSITE" id="PS50977"/>
    </source>
</evidence>
<organism evidence="6 7">
    <name type="scientific">Nocardiopsis exhalans</name>
    <dbReference type="NCBI Taxonomy" id="163604"/>
    <lineage>
        <taxon>Bacteria</taxon>
        <taxon>Bacillati</taxon>
        <taxon>Actinomycetota</taxon>
        <taxon>Actinomycetes</taxon>
        <taxon>Streptosporangiales</taxon>
        <taxon>Nocardiopsidaceae</taxon>
        <taxon>Nocardiopsis</taxon>
    </lineage>
</organism>
<keyword evidence="3" id="KW-0804">Transcription</keyword>
<evidence type="ECO:0000313" key="6">
    <source>
        <dbReference type="EMBL" id="USY19607.1"/>
    </source>
</evidence>
<dbReference type="PRINTS" id="PR00455">
    <property type="entry name" value="HTHTETR"/>
</dbReference>
<dbReference type="InterPro" id="IPR009057">
    <property type="entry name" value="Homeodomain-like_sf"/>
</dbReference>
<dbReference type="Proteomes" id="UP001055940">
    <property type="component" value="Chromosome"/>
</dbReference>
<dbReference type="InterPro" id="IPR050109">
    <property type="entry name" value="HTH-type_TetR-like_transc_reg"/>
</dbReference>
<keyword evidence="1" id="KW-0805">Transcription regulation</keyword>
<protein>
    <submittedName>
        <fullName evidence="6">TetR/AcrR family transcriptional regulator</fullName>
    </submittedName>
</protein>
<dbReference type="Gene3D" id="1.10.357.10">
    <property type="entry name" value="Tetracycline Repressor, domain 2"/>
    <property type="match status" value="1"/>
</dbReference>
<dbReference type="EMBL" id="CP099837">
    <property type="protein sequence ID" value="USY19607.1"/>
    <property type="molecule type" value="Genomic_DNA"/>
</dbReference>
<keyword evidence="2 4" id="KW-0238">DNA-binding</keyword>
<evidence type="ECO:0000313" key="7">
    <source>
        <dbReference type="Proteomes" id="UP001055940"/>
    </source>
</evidence>
<dbReference type="Pfam" id="PF13305">
    <property type="entry name" value="TetR_C_33"/>
    <property type="match status" value="1"/>
</dbReference>